<proteinExistence type="predicted"/>
<keyword evidence="2" id="KW-1185">Reference proteome</keyword>
<name>A0ACD5IEI9_9PROT</name>
<reference evidence="1 2" key="1">
    <citation type="journal article" date="2021" name="ISME J.">
        <title>Genomic evolution of the class Acidithiobacillia: deep-branching Proteobacteria living in extreme acidic conditions.</title>
        <authorList>
            <person name="Moya-Beltran A."/>
            <person name="Beard S."/>
            <person name="Rojas-Villalobos C."/>
            <person name="Issotta F."/>
            <person name="Gallardo Y."/>
            <person name="Ulloa R."/>
            <person name="Giaveno A."/>
            <person name="Degli Esposti M."/>
            <person name="Johnson D.B."/>
            <person name="Quatrini R."/>
        </authorList>
    </citation>
    <scope>NUCLEOTIDE SEQUENCE [LARGE SCALE GENOMIC DNA]</scope>
    <source>
        <strain evidence="1 2">CF3</strain>
    </source>
</reference>
<evidence type="ECO:0000313" key="1">
    <source>
        <dbReference type="EMBL" id="XRP72223.1"/>
    </source>
</evidence>
<protein>
    <submittedName>
        <fullName evidence="1">Uncharacterized protein</fullName>
    </submittedName>
</protein>
<gene>
    <name evidence="1" type="ORF">HF292_010445</name>
</gene>
<sequence>MDMYRDRLTRDFGHDVGSVVGCGLDRLDRLMSEAEIRQAIDYYNENKAQIDALPLNARREMITNRFCNPV</sequence>
<evidence type="ECO:0000313" key="2">
    <source>
        <dbReference type="Proteomes" id="UP001196097"/>
    </source>
</evidence>
<dbReference type="Proteomes" id="UP001196097">
    <property type="component" value="Chromosome"/>
</dbReference>
<organism evidence="1 2">
    <name type="scientific">Acidithiobacillus ferruginosus</name>
    <dbReference type="NCBI Taxonomy" id="3063951"/>
    <lineage>
        <taxon>Bacteria</taxon>
        <taxon>Pseudomonadati</taxon>
        <taxon>Pseudomonadota</taxon>
        <taxon>Acidithiobacillia</taxon>
        <taxon>Acidithiobacillales</taxon>
        <taxon>Acidithiobacillaceae</taxon>
        <taxon>Acidithiobacillus</taxon>
    </lineage>
</organism>
<dbReference type="EMBL" id="CP130946">
    <property type="protein sequence ID" value="XRP72223.1"/>
    <property type="molecule type" value="Genomic_DNA"/>
</dbReference>
<accession>A0ACD5IEI9</accession>